<keyword evidence="8" id="KW-1185">Reference proteome</keyword>
<proteinExistence type="predicted"/>
<evidence type="ECO:0000256" key="4">
    <source>
        <dbReference type="ARBA" id="ARBA00023157"/>
    </source>
</evidence>
<comment type="subcellular location">
    <subcellularLocation>
        <location evidence="1">Secreted</location>
    </subcellularLocation>
</comment>
<evidence type="ECO:0000256" key="3">
    <source>
        <dbReference type="ARBA" id="ARBA00022729"/>
    </source>
</evidence>
<dbReference type="Pfam" id="PF07546">
    <property type="entry name" value="EMI"/>
    <property type="match status" value="1"/>
</dbReference>
<dbReference type="Proteomes" id="UP000472274">
    <property type="component" value="Unplaced"/>
</dbReference>
<feature type="compositionally biased region" description="Polar residues" evidence="5">
    <location>
        <begin position="351"/>
        <end position="368"/>
    </location>
</feature>
<dbReference type="InterPro" id="IPR050392">
    <property type="entry name" value="Collagen/C1q_domain"/>
</dbReference>
<dbReference type="GO" id="GO:0005576">
    <property type="term" value="C:extracellular region"/>
    <property type="evidence" value="ECO:0007669"/>
    <property type="project" value="UniProtKB-SubCell"/>
</dbReference>
<dbReference type="PANTHER" id="PTHR15427">
    <property type="entry name" value="EMILIN ELASTIN MICROFIBRIL INTERFACE-LOCATED PROTEIN ELASTIN MICROFIBRIL INTERFACER"/>
    <property type="match status" value="1"/>
</dbReference>
<evidence type="ECO:0000256" key="5">
    <source>
        <dbReference type="SAM" id="MobiDB-lite"/>
    </source>
</evidence>
<dbReference type="PANTHER" id="PTHR15427:SF23">
    <property type="entry name" value="EMI DOMAIN-CONTAINING PROTEIN 1"/>
    <property type="match status" value="1"/>
</dbReference>
<evidence type="ECO:0000256" key="1">
    <source>
        <dbReference type="ARBA" id="ARBA00004613"/>
    </source>
</evidence>
<feature type="domain" description="EMI" evidence="6">
    <location>
        <begin position="31"/>
        <end position="104"/>
    </location>
</feature>
<evidence type="ECO:0000313" key="7">
    <source>
        <dbReference type="Ensembl" id="ENSTMTP00000004666.1"/>
    </source>
</evidence>
<dbReference type="InParanoid" id="A0A674I5M4"/>
<name>A0A674I5M4_9SAUR</name>
<keyword evidence="2" id="KW-0964">Secreted</keyword>
<keyword evidence="4" id="KW-1015">Disulfide bond</keyword>
<organism evidence="7 8">
    <name type="scientific">Terrapene triunguis</name>
    <name type="common">Three-toed box turtle</name>
    <dbReference type="NCBI Taxonomy" id="2587831"/>
    <lineage>
        <taxon>Eukaryota</taxon>
        <taxon>Metazoa</taxon>
        <taxon>Chordata</taxon>
        <taxon>Craniata</taxon>
        <taxon>Vertebrata</taxon>
        <taxon>Euteleostomi</taxon>
        <taxon>Archelosauria</taxon>
        <taxon>Testudinata</taxon>
        <taxon>Testudines</taxon>
        <taxon>Cryptodira</taxon>
        <taxon>Durocryptodira</taxon>
        <taxon>Testudinoidea</taxon>
        <taxon>Emydidae</taxon>
        <taxon>Terrapene</taxon>
    </lineage>
</organism>
<dbReference type="AlphaFoldDB" id="A0A674I5M4"/>
<dbReference type="Ensembl" id="ENSTMTT00000004818.1">
    <property type="protein sequence ID" value="ENSTMTP00000004666.1"/>
    <property type="gene ID" value="ENSTMTG00000003444.1"/>
</dbReference>
<sequence length="417" mass="43538">MVSGGSVFTLGLGSGENGEPWRTSQPMLVSFRNWCSYMVTRTVSCHVQNGTFLQRVFQGCRWPGGCNGGSYRAIVRPAYKVAYKTVTALEWKCCPGHSGVNCEEGRKSRMNRAPGGCSQLCEIPGVAQRGTLLSFCPSKDAQPLANAALAPNWVFPFALSVAGKPGPQGPPGPLGPKGDAGSQGPSGIPGDKGPAGPPGESWTKDTAPGAGGHHGSLYIDASFGQPGRHRGITTATPVPAEPRHLALAGIYFSGPRPLERRWLGCSSLFSPLPPPLCLRTRGSEGTRGHSLHGWICLFRPQGEGLHQLREALKILAERVLILETMIGLYAAGGGKSQTSPPCSALGEGPGNQDNSTPPNPNTLTQAPTSPGRAARPALWGTTAWIHLNSVGKGAASTLRKMGAAPIAENGPAVHATD</sequence>
<dbReference type="InterPro" id="IPR011489">
    <property type="entry name" value="EMI_domain"/>
</dbReference>
<protein>
    <recommendedName>
        <fullName evidence="6">EMI domain-containing protein</fullName>
    </recommendedName>
</protein>
<feature type="region of interest" description="Disordered" evidence="5">
    <location>
        <begin position="164"/>
        <end position="220"/>
    </location>
</feature>
<evidence type="ECO:0000313" key="8">
    <source>
        <dbReference type="Proteomes" id="UP000472274"/>
    </source>
</evidence>
<keyword evidence="3" id="KW-0732">Signal</keyword>
<evidence type="ECO:0000256" key="2">
    <source>
        <dbReference type="ARBA" id="ARBA00022525"/>
    </source>
</evidence>
<accession>A0A674I5M4</accession>
<dbReference type="GeneTree" id="ENSGT00940000161716"/>
<feature type="region of interest" description="Disordered" evidence="5">
    <location>
        <begin position="333"/>
        <end position="374"/>
    </location>
</feature>
<evidence type="ECO:0000259" key="6">
    <source>
        <dbReference type="PROSITE" id="PS51041"/>
    </source>
</evidence>
<dbReference type="PROSITE" id="PS51041">
    <property type="entry name" value="EMI"/>
    <property type="match status" value="1"/>
</dbReference>
<reference evidence="7" key="1">
    <citation type="submission" date="2025-08" db="UniProtKB">
        <authorList>
            <consortium name="Ensembl"/>
        </authorList>
    </citation>
    <scope>IDENTIFICATION</scope>
</reference>
<reference evidence="7" key="2">
    <citation type="submission" date="2025-09" db="UniProtKB">
        <authorList>
            <consortium name="Ensembl"/>
        </authorList>
    </citation>
    <scope>IDENTIFICATION</scope>
</reference>